<proteinExistence type="predicted"/>
<evidence type="ECO:0000313" key="3">
    <source>
        <dbReference type="Proteomes" id="UP001139353"/>
    </source>
</evidence>
<gene>
    <name evidence="2" type="ORF">LPC04_16525</name>
</gene>
<feature type="signal peptide" evidence="1">
    <location>
        <begin position="1"/>
        <end position="25"/>
    </location>
</feature>
<sequence>MFKFKTLFPLVALALGVLAASAAYAQQSYRMTFQCRTDWPIAYISLFRGGSMTNASLSPGQRWEVSGVRRGDTYCMEPAYFNPTNCKHWPVEPYLHN</sequence>
<evidence type="ECO:0000313" key="2">
    <source>
        <dbReference type="EMBL" id="MCK9687313.1"/>
    </source>
</evidence>
<dbReference type="EMBL" id="JAJLJH010000004">
    <property type="protein sequence ID" value="MCK9687313.1"/>
    <property type="molecule type" value="Genomic_DNA"/>
</dbReference>
<evidence type="ECO:0008006" key="4">
    <source>
        <dbReference type="Google" id="ProtNLM"/>
    </source>
</evidence>
<feature type="chain" id="PRO_5040930004" description="Secreted protein" evidence="1">
    <location>
        <begin position="26"/>
        <end position="97"/>
    </location>
</feature>
<organism evidence="2 3">
    <name type="scientific">Scleromatobacter humisilvae</name>
    <dbReference type="NCBI Taxonomy" id="2897159"/>
    <lineage>
        <taxon>Bacteria</taxon>
        <taxon>Pseudomonadati</taxon>
        <taxon>Pseudomonadota</taxon>
        <taxon>Betaproteobacteria</taxon>
        <taxon>Burkholderiales</taxon>
        <taxon>Sphaerotilaceae</taxon>
        <taxon>Scleromatobacter</taxon>
    </lineage>
</organism>
<protein>
    <recommendedName>
        <fullName evidence="4">Secreted protein</fullName>
    </recommendedName>
</protein>
<accession>A0A9X1YM79</accession>
<dbReference type="Proteomes" id="UP001139353">
    <property type="component" value="Unassembled WGS sequence"/>
</dbReference>
<evidence type="ECO:0000256" key="1">
    <source>
        <dbReference type="SAM" id="SignalP"/>
    </source>
</evidence>
<keyword evidence="3" id="KW-1185">Reference proteome</keyword>
<dbReference type="AlphaFoldDB" id="A0A9X1YM79"/>
<reference evidence="2" key="1">
    <citation type="submission" date="2021-11" db="EMBL/GenBank/DDBJ databases">
        <title>BS-T2-15 a new species belonging to the Comamonadaceae family isolated from the soil of a French oak forest.</title>
        <authorList>
            <person name="Mieszkin S."/>
            <person name="Alain K."/>
        </authorList>
    </citation>
    <scope>NUCLEOTIDE SEQUENCE</scope>
    <source>
        <strain evidence="2">BS-T2-15</strain>
    </source>
</reference>
<dbReference type="RefSeq" id="WP_275683353.1">
    <property type="nucleotide sequence ID" value="NZ_JAJLJH010000004.1"/>
</dbReference>
<comment type="caution">
    <text evidence="2">The sequence shown here is derived from an EMBL/GenBank/DDBJ whole genome shotgun (WGS) entry which is preliminary data.</text>
</comment>
<keyword evidence="1" id="KW-0732">Signal</keyword>
<name>A0A9X1YM79_9BURK</name>